<dbReference type="EMBL" id="FOTL01000033">
    <property type="protein sequence ID" value="SFL73815.1"/>
    <property type="molecule type" value="Genomic_DNA"/>
</dbReference>
<keyword evidence="6 9" id="KW-0663">Pyridoxal phosphate</keyword>
<feature type="binding site" evidence="9">
    <location>
        <position position="235"/>
    </location>
    <ligand>
        <name>pyridoxal 5'-phosphate</name>
        <dbReference type="ChEBI" id="CHEBI:597326"/>
    </ligand>
</feature>
<reference evidence="15" key="4">
    <citation type="submission" date="2016-10" db="EMBL/GenBank/DDBJ databases">
        <authorList>
            <person name="Varghese N."/>
        </authorList>
    </citation>
    <scope>NUCLEOTIDE SEQUENCE [LARGE SCALE GENOMIC DNA]</scope>
    <source>
        <strain evidence="15">DSM 16632</strain>
    </source>
</reference>
<reference evidence="14" key="2">
    <citation type="submission" date="2016-02" db="EMBL/GenBank/DDBJ databases">
        <title>The draft genome sequence of the rumen methanogen Methanobrevibacter olleyae YLM1.</title>
        <authorList>
            <consortium name="New Zealand Agricultural Greenhouse Gas Research Centre/Pastoral Greenhouse Gas Research Consortium"/>
            <person name="Kelly W.J."/>
            <person name="Li D."/>
            <person name="Lambie S.C."/>
            <person name="Attwood G.T."/>
            <person name="Altermann E."/>
            <person name="Leahy S.C."/>
        </authorList>
    </citation>
    <scope>NUCLEOTIDE SEQUENCE [LARGE SCALE GENOMIC DNA]</scope>
    <source>
        <strain evidence="14">YLM1</strain>
    </source>
</reference>
<dbReference type="NCBIfam" id="TIGR03402">
    <property type="entry name" value="FeS_nifS"/>
    <property type="match status" value="1"/>
</dbReference>
<evidence type="ECO:0000256" key="9">
    <source>
        <dbReference type="HAMAP-Rule" id="MF_00331"/>
    </source>
</evidence>
<dbReference type="GO" id="GO:0044571">
    <property type="term" value="P:[2Fe-2S] cluster assembly"/>
    <property type="evidence" value="ECO:0007669"/>
    <property type="project" value="UniProtKB-UniRule"/>
</dbReference>
<evidence type="ECO:0000256" key="4">
    <source>
        <dbReference type="ARBA" id="ARBA00022679"/>
    </source>
</evidence>
<comment type="subunit">
    <text evidence="9">Homodimer. Forms a heterotetramer with IscU, interacts with other sulfur acceptors.</text>
</comment>
<dbReference type="GO" id="GO:0031071">
    <property type="term" value="F:cysteine desulfurase activity"/>
    <property type="evidence" value="ECO:0007669"/>
    <property type="project" value="UniProtKB-UniRule"/>
</dbReference>
<dbReference type="InterPro" id="IPR015422">
    <property type="entry name" value="PyrdxlP-dep_Trfase_small"/>
</dbReference>
<dbReference type="PROSITE" id="PS00595">
    <property type="entry name" value="AA_TRANSFER_CLASS_5"/>
    <property type="match status" value="1"/>
</dbReference>
<keyword evidence="8 9" id="KW-0411">Iron-sulfur</keyword>
<proteinExistence type="inferred from homology"/>
<dbReference type="InterPro" id="IPR015424">
    <property type="entry name" value="PyrdxlP-dep_Trfase"/>
</dbReference>
<evidence type="ECO:0000313" key="13">
    <source>
        <dbReference type="EMBL" id="SFL73815.1"/>
    </source>
</evidence>
<dbReference type="InterPro" id="IPR016454">
    <property type="entry name" value="Cysteine_dSase"/>
</dbReference>
<dbReference type="SUPFAM" id="SSF53383">
    <property type="entry name" value="PLP-dependent transferases"/>
    <property type="match status" value="1"/>
</dbReference>
<dbReference type="UniPathway" id="UPA00266"/>
<comment type="cofactor">
    <cofactor evidence="1 9 10">
        <name>pyridoxal 5'-phosphate</name>
        <dbReference type="ChEBI" id="CHEBI:597326"/>
    </cofactor>
</comment>
<evidence type="ECO:0000259" key="11">
    <source>
        <dbReference type="Pfam" id="PF00266"/>
    </source>
</evidence>
<dbReference type="GO" id="GO:0030170">
    <property type="term" value="F:pyridoxal phosphate binding"/>
    <property type="evidence" value="ECO:0007669"/>
    <property type="project" value="UniProtKB-UniRule"/>
</dbReference>
<evidence type="ECO:0000256" key="7">
    <source>
        <dbReference type="ARBA" id="ARBA00023004"/>
    </source>
</evidence>
<reference evidence="12 14" key="1">
    <citation type="journal article" date="2016" name="Genome Announc.">
        <title>Draft Genome Sequence of the Rumen Methanogen Methanobrevibacter olleyae YLM1.</title>
        <authorList>
            <person name="Kelly W.J."/>
            <person name="Li D."/>
            <person name="Lambie S.C."/>
            <person name="Cox F."/>
            <person name="Attwood G.T."/>
            <person name="Altermann E."/>
            <person name="Leahy S.C."/>
        </authorList>
    </citation>
    <scope>NUCLEOTIDE SEQUENCE [LARGE SCALE GENOMIC DNA]</scope>
    <source>
        <strain evidence="12 14">YLM1</strain>
    </source>
</reference>
<evidence type="ECO:0000256" key="5">
    <source>
        <dbReference type="ARBA" id="ARBA00022723"/>
    </source>
</evidence>
<evidence type="ECO:0000256" key="8">
    <source>
        <dbReference type="ARBA" id="ARBA00023014"/>
    </source>
</evidence>
<dbReference type="EC" id="2.8.1.7" evidence="9"/>
<comment type="similarity">
    <text evidence="2 9">Belongs to the class-V pyridoxal-phosphate-dependent aminotransferase family. NifS/IscS subfamily.</text>
</comment>
<keyword evidence="4 9" id="KW-0808">Transferase</keyword>
<dbReference type="STRING" id="294671.YLM1_1054"/>
<evidence type="ECO:0000256" key="10">
    <source>
        <dbReference type="RuleBase" id="RU004504"/>
    </source>
</evidence>
<dbReference type="PATRIC" id="fig|294671.3.peg.1103"/>
<dbReference type="Pfam" id="PF00266">
    <property type="entry name" value="Aminotran_5"/>
    <property type="match status" value="1"/>
</dbReference>
<dbReference type="InterPro" id="IPR000192">
    <property type="entry name" value="Aminotrans_V_dom"/>
</dbReference>
<keyword evidence="14" id="KW-1185">Reference proteome</keyword>
<dbReference type="GO" id="GO:0006520">
    <property type="term" value="P:amino acid metabolic process"/>
    <property type="evidence" value="ECO:0007669"/>
    <property type="project" value="InterPro"/>
</dbReference>
<keyword evidence="3 9" id="KW-0963">Cytoplasm</keyword>
<dbReference type="Proteomes" id="UP000183442">
    <property type="component" value="Unassembled WGS sequence"/>
</dbReference>
<dbReference type="Gene3D" id="3.90.1150.10">
    <property type="entry name" value="Aspartate Aminotransferase, domain 1"/>
    <property type="match status" value="1"/>
</dbReference>
<dbReference type="AlphaFoldDB" id="A0A126QZY7"/>
<dbReference type="PIRSF" id="PIRSF005572">
    <property type="entry name" value="NifS"/>
    <property type="match status" value="1"/>
</dbReference>
<evidence type="ECO:0000313" key="15">
    <source>
        <dbReference type="Proteomes" id="UP000183442"/>
    </source>
</evidence>
<dbReference type="PANTHER" id="PTHR11601:SF34">
    <property type="entry name" value="CYSTEINE DESULFURASE"/>
    <property type="match status" value="1"/>
</dbReference>
<evidence type="ECO:0000256" key="2">
    <source>
        <dbReference type="ARBA" id="ARBA00006490"/>
    </source>
</evidence>
<dbReference type="GO" id="GO:1990221">
    <property type="term" value="C:L-cysteine desulfurase complex"/>
    <property type="evidence" value="ECO:0007669"/>
    <property type="project" value="UniProtKB-ARBA"/>
</dbReference>
<dbReference type="Proteomes" id="UP000066376">
    <property type="component" value="Chromosome"/>
</dbReference>
<evidence type="ECO:0000256" key="3">
    <source>
        <dbReference type="ARBA" id="ARBA00022490"/>
    </source>
</evidence>
<comment type="miscellaneous">
    <text evidence="9">In Archaea the pyridoxal phosphate cofactor is not covalently bound to Lys but ligated by other amino acids.</text>
</comment>
<protein>
    <recommendedName>
        <fullName evidence="9">Cysteine desulfurase IscS</fullName>
        <ecNumber evidence="9">2.8.1.7</ecNumber>
    </recommendedName>
</protein>
<keyword evidence="5 9" id="KW-0479">Metal-binding</keyword>
<dbReference type="KEGG" id="mol:YLM1_1054"/>
<evidence type="ECO:0000313" key="12">
    <source>
        <dbReference type="EMBL" id="AMK15611.1"/>
    </source>
</evidence>
<feature type="active site" description="Cysteine persulfide intermediate" evidence="9">
    <location>
        <position position="323"/>
    </location>
</feature>
<gene>
    <name evidence="9" type="primary">iscS</name>
    <name evidence="13" type="ORF">SAMN02910297_01635</name>
    <name evidence="12" type="ORF">YLM1_1054</name>
</gene>
<keyword evidence="7 9" id="KW-0408">Iron</keyword>
<dbReference type="GO" id="GO:0051537">
    <property type="term" value="F:2 iron, 2 sulfur cluster binding"/>
    <property type="evidence" value="ECO:0007669"/>
    <property type="project" value="UniProtKB-UniRule"/>
</dbReference>
<dbReference type="GO" id="GO:0046872">
    <property type="term" value="F:metal ion binding"/>
    <property type="evidence" value="ECO:0007669"/>
    <property type="project" value="UniProtKB-KW"/>
</dbReference>
<name>A0A126QZY7_METOL</name>
<dbReference type="InterPro" id="IPR020578">
    <property type="entry name" value="Aminotrans_V_PyrdxlP_BS"/>
</dbReference>
<sequence length="402" mass="44116">MIYMDNSATSPIKEEVFNAMIPYLKEEFGNPSTFYTLGRNAKKAVEEARENIAKLINADTKEIIFTSGGTESDNMAIKGVALKFEDKGKHIITTEIEHPAVLRTCEFLESRGFELSYLPVNENGIISTEDLKNAIREDTILISVMHANNEIGTIQPIEEVGKIAKENNILFHCDAVQSVGKIPVDVKEANIDLLSISSHKIYGPKGVGVLFIKKGLKLELLIHGGGQENGLRSGTENVPGIVGFGKAAELAYEHLDENIAKLKQLRDSLIEKILERIPESYLNGDRENRLPNNANFRFSSIEGEGLILRLDAEGINGATGSACSSKSLKASYVLSALGLEDEEIHGSLRLSLGTENNMKDVDVVVDAIAKVVGELREMSPLWDNKNNVSLELDESKFTDSNN</sequence>
<feature type="binding site" evidence="9">
    <location>
        <begin position="197"/>
        <end position="199"/>
    </location>
    <ligand>
        <name>pyridoxal 5'-phosphate</name>
        <dbReference type="ChEBI" id="CHEBI:597326"/>
    </ligand>
</feature>
<dbReference type="InterPro" id="IPR017772">
    <property type="entry name" value="Cys_deSase_NifS_bac/arc"/>
</dbReference>
<evidence type="ECO:0000256" key="1">
    <source>
        <dbReference type="ARBA" id="ARBA00001933"/>
    </source>
</evidence>
<feature type="binding site" evidence="9">
    <location>
        <position position="149"/>
    </location>
    <ligand>
        <name>pyridoxal 5'-phosphate</name>
        <dbReference type="ChEBI" id="CHEBI:597326"/>
    </ligand>
</feature>
<comment type="subcellular location">
    <subcellularLocation>
        <location evidence="9">Cytoplasm</location>
    </subcellularLocation>
</comment>
<dbReference type="PANTHER" id="PTHR11601">
    <property type="entry name" value="CYSTEINE DESULFURYLASE FAMILY MEMBER"/>
    <property type="match status" value="1"/>
</dbReference>
<dbReference type="Gene3D" id="3.40.640.10">
    <property type="entry name" value="Type I PLP-dependent aspartate aminotransferase-like (Major domain)"/>
    <property type="match status" value="1"/>
</dbReference>
<dbReference type="EMBL" id="CP014265">
    <property type="protein sequence ID" value="AMK15611.1"/>
    <property type="molecule type" value="Genomic_DNA"/>
</dbReference>
<comment type="function">
    <text evidence="9">Master enzyme that delivers sulfur to a number of partners involved in Fe-S cluster assembly, tRNA modification or cofactor biosynthesis. Catalyzes the removal of elemental sulfur atoms from cysteine to produce alanine. Functions as a sulfur delivery protein for Fe-S cluster synthesis onto IscU, an Fe-S scaffold assembly protein, as well as other S acceptor proteins.</text>
</comment>
<organism evidence="12 14">
    <name type="scientific">Methanobrevibacter olleyae</name>
    <dbReference type="NCBI Taxonomy" id="294671"/>
    <lineage>
        <taxon>Archaea</taxon>
        <taxon>Methanobacteriati</taxon>
        <taxon>Methanobacteriota</taxon>
        <taxon>Methanomada group</taxon>
        <taxon>Methanobacteria</taxon>
        <taxon>Methanobacteriales</taxon>
        <taxon>Methanobacteriaceae</taxon>
        <taxon>Methanobrevibacter</taxon>
    </lineage>
</organism>
<dbReference type="FunFam" id="3.40.640.10:FF:000003">
    <property type="entry name" value="Cysteine desulfurase IscS"/>
    <property type="match status" value="1"/>
</dbReference>
<dbReference type="InterPro" id="IPR015421">
    <property type="entry name" value="PyrdxlP-dep_Trfase_major"/>
</dbReference>
<feature type="binding site" evidence="9">
    <location>
        <begin position="69"/>
        <end position="70"/>
    </location>
    <ligand>
        <name>pyridoxal 5'-phosphate</name>
        <dbReference type="ChEBI" id="CHEBI:597326"/>
    </ligand>
</feature>
<evidence type="ECO:0000313" key="14">
    <source>
        <dbReference type="Proteomes" id="UP000066376"/>
    </source>
</evidence>
<comment type="catalytic activity">
    <reaction evidence="9">
        <text>(sulfur carrier)-H + L-cysteine = (sulfur carrier)-SH + L-alanine</text>
        <dbReference type="Rhea" id="RHEA:43892"/>
        <dbReference type="Rhea" id="RHEA-COMP:14737"/>
        <dbReference type="Rhea" id="RHEA-COMP:14739"/>
        <dbReference type="ChEBI" id="CHEBI:29917"/>
        <dbReference type="ChEBI" id="CHEBI:35235"/>
        <dbReference type="ChEBI" id="CHEBI:57972"/>
        <dbReference type="ChEBI" id="CHEBI:64428"/>
        <dbReference type="EC" id="2.8.1.7"/>
    </reaction>
</comment>
<feature type="binding site" evidence="9">
    <location>
        <position position="177"/>
    </location>
    <ligand>
        <name>pyridoxal 5'-phosphate</name>
        <dbReference type="ChEBI" id="CHEBI:597326"/>
    </ligand>
</feature>
<dbReference type="HAMAP" id="MF_00331">
    <property type="entry name" value="Cys_desulf_IscS"/>
    <property type="match status" value="1"/>
</dbReference>
<dbReference type="InterPro" id="IPR010240">
    <property type="entry name" value="Cys_deSase_IscS"/>
</dbReference>
<dbReference type="NCBIfam" id="NF002806">
    <property type="entry name" value="PRK02948.1"/>
    <property type="match status" value="1"/>
</dbReference>
<reference evidence="13" key="3">
    <citation type="submission" date="2016-10" db="EMBL/GenBank/DDBJ databases">
        <authorList>
            <person name="de Groot N.N."/>
        </authorList>
    </citation>
    <scope>NUCLEOTIDE SEQUENCE [LARGE SCALE GENOMIC DNA]</scope>
    <source>
        <strain evidence="13">DSM 16632</strain>
    </source>
</reference>
<feature type="domain" description="Aminotransferase class V" evidence="11">
    <location>
        <begin position="2"/>
        <end position="363"/>
    </location>
</feature>
<keyword evidence="9" id="KW-0001">2Fe-2S</keyword>
<accession>A0A126QZY7</accession>
<evidence type="ECO:0000256" key="6">
    <source>
        <dbReference type="ARBA" id="ARBA00022898"/>
    </source>
</evidence>
<feature type="binding site" description="via persulfide group" evidence="9">
    <location>
        <position position="323"/>
    </location>
    <ligand>
        <name>[2Fe-2S] cluster</name>
        <dbReference type="ChEBI" id="CHEBI:190135"/>
        <note>ligand shared with IscU</note>
    </ligand>
</feature>
<comment type="pathway">
    <text evidence="9">Cofactor biosynthesis; iron-sulfur cluster biosynthesis.</text>
</comment>